<name>A0A7R9BTN4_9CRUS</name>
<dbReference type="EMBL" id="OA883919">
    <property type="protein sequence ID" value="CAD7279985.1"/>
    <property type="molecule type" value="Genomic_DNA"/>
</dbReference>
<feature type="compositionally biased region" description="Polar residues" evidence="1">
    <location>
        <begin position="548"/>
        <end position="557"/>
    </location>
</feature>
<feature type="region of interest" description="Disordered" evidence="1">
    <location>
        <begin position="340"/>
        <end position="373"/>
    </location>
</feature>
<organism evidence="2">
    <name type="scientific">Notodromas monacha</name>
    <dbReference type="NCBI Taxonomy" id="399045"/>
    <lineage>
        <taxon>Eukaryota</taxon>
        <taxon>Metazoa</taxon>
        <taxon>Ecdysozoa</taxon>
        <taxon>Arthropoda</taxon>
        <taxon>Crustacea</taxon>
        <taxon>Oligostraca</taxon>
        <taxon>Ostracoda</taxon>
        <taxon>Podocopa</taxon>
        <taxon>Podocopida</taxon>
        <taxon>Cypridocopina</taxon>
        <taxon>Cypridoidea</taxon>
        <taxon>Cyprididae</taxon>
        <taxon>Notodromas</taxon>
    </lineage>
</organism>
<feature type="compositionally biased region" description="Basic residues" evidence="1">
    <location>
        <begin position="360"/>
        <end position="369"/>
    </location>
</feature>
<dbReference type="EMBL" id="CAJPEX010001882">
    <property type="protein sequence ID" value="CAG0920137.1"/>
    <property type="molecule type" value="Genomic_DNA"/>
</dbReference>
<gene>
    <name evidence="2" type="ORF">NMOB1V02_LOCUS7649</name>
</gene>
<feature type="compositionally biased region" description="Basic residues" evidence="1">
    <location>
        <begin position="153"/>
        <end position="166"/>
    </location>
</feature>
<evidence type="ECO:0000313" key="2">
    <source>
        <dbReference type="EMBL" id="CAD7279985.1"/>
    </source>
</evidence>
<feature type="compositionally biased region" description="Basic residues" evidence="1">
    <location>
        <begin position="36"/>
        <end position="47"/>
    </location>
</feature>
<keyword evidence="3" id="KW-1185">Reference proteome</keyword>
<accession>A0A7R9BTN4</accession>
<feature type="region of interest" description="Disordered" evidence="1">
    <location>
        <begin position="1"/>
        <end position="76"/>
    </location>
</feature>
<evidence type="ECO:0000313" key="3">
    <source>
        <dbReference type="Proteomes" id="UP000678499"/>
    </source>
</evidence>
<feature type="compositionally biased region" description="Basic and acidic residues" evidence="1">
    <location>
        <begin position="344"/>
        <end position="359"/>
    </location>
</feature>
<sequence>MATGDWDEPSRKEVGTSMTLADSPGRRRGVLSSAARMRRPRVGRQKRGVGADGGNGGGDVAAAAAAGDESSDDGRMRARDSLELYRRHHLHQVRARSAEGAGGARRRRIRVGHLPEDDGIKVAPVAPAKDVYDYPESMKFDNTMDPPKPRVLIQKHPKRPPSRHTKDHSSKTKVDPAPVIAPPMYSAILCNRARQAAVKQKLKELTELLEAPDLPPLKMDSSHFEDLRGPLDNCSSSEMHHRRRRISFCLASDSGDAGDTEENKVPKRRIKPSPEMVASVNLRPLATKPCKVSKNIETTADAWHLTLTCTGQNKNQKTHFSPAVARHLGNVRRQAVAYQNKNSGKQEVRKDTSEKEGKVKISKSHRGRHMNPVFVPPPHAFPNPWESHFAARAPGYYCDCWDCINTSSLEAESPSASPLFTLSMNLVDKAVSRIQLTLSNVLRNVPGLSVQRSLVAEIQQVSELAARAGAGSVACDEDPAITRSEIPETAEMYQIPGTRTEWNKFISYAKNISAILETEAEIPAPLLVEEGSDIAVEDDSSSKDPRGSPQTGSTLQNPLRKHAFAEEKFPGAHQEPAVDYIHAVTDHSLQSEAPVTAENTDTRTIMKRGDLIVDTRCAILFVIDLISRAIRESWEFVISSLIMRYPLRYCGVSDG</sequence>
<proteinExistence type="predicted"/>
<reference evidence="2" key="1">
    <citation type="submission" date="2020-11" db="EMBL/GenBank/DDBJ databases">
        <authorList>
            <person name="Tran Van P."/>
        </authorList>
    </citation>
    <scope>NUCLEOTIDE SEQUENCE</scope>
</reference>
<feature type="compositionally biased region" description="Gly residues" evidence="1">
    <location>
        <begin position="50"/>
        <end position="59"/>
    </location>
</feature>
<feature type="region of interest" description="Disordered" evidence="1">
    <location>
        <begin position="535"/>
        <end position="559"/>
    </location>
</feature>
<feature type="region of interest" description="Disordered" evidence="1">
    <location>
        <begin position="139"/>
        <end position="178"/>
    </location>
</feature>
<protein>
    <submittedName>
        <fullName evidence="2">Uncharacterized protein</fullName>
    </submittedName>
</protein>
<evidence type="ECO:0000256" key="1">
    <source>
        <dbReference type="SAM" id="MobiDB-lite"/>
    </source>
</evidence>
<dbReference type="Proteomes" id="UP000678499">
    <property type="component" value="Unassembled WGS sequence"/>
</dbReference>
<dbReference type="AlphaFoldDB" id="A0A7R9BTN4"/>